<dbReference type="InterPro" id="IPR043732">
    <property type="entry name" value="DUF5675"/>
</dbReference>
<proteinExistence type="predicted"/>
<feature type="domain" description="Glycoside hydrolase family 19 catalytic" evidence="2">
    <location>
        <begin position="706"/>
        <end position="801"/>
    </location>
</feature>
<dbReference type="Proteomes" id="UP000184518">
    <property type="component" value="Unassembled WGS sequence"/>
</dbReference>
<dbReference type="EMBL" id="FQUT01000001">
    <property type="protein sequence ID" value="SHE38132.1"/>
    <property type="molecule type" value="Genomic_DNA"/>
</dbReference>
<feature type="compositionally biased region" description="Polar residues" evidence="1">
    <location>
        <begin position="254"/>
        <end position="266"/>
    </location>
</feature>
<evidence type="ECO:0000259" key="3">
    <source>
        <dbReference type="Pfam" id="PF18925"/>
    </source>
</evidence>
<dbReference type="Pfam" id="PF00182">
    <property type="entry name" value="Glyco_hydro_19"/>
    <property type="match status" value="1"/>
</dbReference>
<keyword evidence="5" id="KW-1185">Reference proteome</keyword>
<accession>A0A1M4T0W1</accession>
<evidence type="ECO:0000313" key="4">
    <source>
        <dbReference type="EMBL" id="SHE38132.1"/>
    </source>
</evidence>
<evidence type="ECO:0000259" key="2">
    <source>
        <dbReference type="Pfam" id="PF00182"/>
    </source>
</evidence>
<dbReference type="RefSeq" id="WP_072952691.1">
    <property type="nucleotide sequence ID" value="NZ_FQUT01000001.1"/>
</dbReference>
<sequence>MSKKGVSKISGNPSPKVGEATTYTVTDWYPATPQNQRVESAVTWELFKKRSNGSFTTTNIKKTGAGIFTFGEVAHKHTYRLEAYLYEPEGMGTSTIEITPQPVAVPRINKVELQYVDDTPGTTFSFTEKMRARAQCVNLQGEKLKFSLWEDDAAGDGHNANNLLIETKEATVDQTGVAVAEFMLTRALIQKAMQGETDPQKLEFYVTVEYFSHNKHATDNVNLNNPLHNQAPAQQPRPQQRSPAQPAPPPQPAGNNNTPPRAQNSPAAEKPQSKKEEKGIVESVTNWWNNLELWDWGEAKGKAEAKQPSTPQPNDGKTVSVVQGSSVEELMDAYFAKKEYTKQTGEAAGTLEYTIGSNGNRTSTDAEKTRIANIILGKPAIKALASKKEYTTLEAIKSALTKEAYNKNEKITIQTFKLGAEFKKVNSAALDSKLYLVARTAGLNGKQATITIKEKDGLIKGSPDAILPALEITEAQMEATAASSGEVQGTEKTQFTGTIENGMVKIPIHLRPKSNDELTQWKEKLAKGKEDGTYTYKFGGPNNVANEDDKKRIAQIVLNNAKKGNANNTKIADGKTAHLDEIVKVLQIKAYASGDTITFKLHKKEKELLYLNVKAQGEKQHDKNFLKAEGAYFVLGKNCFCNRDITITEFEIILKKLRESEGVSNTNSVFYADNCNVDDKTNAGFLAQLNKIFKDFEINTCIRKIHFLAQVYHESDKFQTTLEYANGSKYDPGRHADAIGNGNTVAGDGEKYKGKGLMQLTWKNNYSKYKAYSGEDVVASPLRVAEELELAVNSAAWFWTQGKVLGNGTEWTVPDTSYSQYDHSVGKKFPKTQISNTTPSGTTSYATINMNLLADKDYIDTISWLVNGGGNGRQERRNYLKEIKKIFGYPEDCANTEATATGAVTIRLTRKWQTDNSTIGEFSIDNSTISGYILEEKGPDTTVSGMEQRVPIGTYKLEWHSGTKFAKALKLSNDVVSASRAILIHAGNTAADTEGCLLPGSSKSTDFVGGSRDKLNEIFNFVDEQGIDGAQIIITEAYE</sequence>
<dbReference type="Pfam" id="PF18925">
    <property type="entry name" value="DUF5675"/>
    <property type="match status" value="1"/>
</dbReference>
<dbReference type="STRING" id="1416778.SAMN05443633_101125"/>
<protein>
    <submittedName>
        <fullName evidence="4">Predicted chitinase</fullName>
    </submittedName>
</protein>
<dbReference type="OrthoDB" id="961266at2"/>
<dbReference type="GO" id="GO:0016998">
    <property type="term" value="P:cell wall macromolecule catabolic process"/>
    <property type="evidence" value="ECO:0007669"/>
    <property type="project" value="InterPro"/>
</dbReference>
<dbReference type="GO" id="GO:0006032">
    <property type="term" value="P:chitin catabolic process"/>
    <property type="evidence" value="ECO:0007669"/>
    <property type="project" value="InterPro"/>
</dbReference>
<evidence type="ECO:0000313" key="5">
    <source>
        <dbReference type="Proteomes" id="UP000184518"/>
    </source>
</evidence>
<dbReference type="GO" id="GO:0004568">
    <property type="term" value="F:chitinase activity"/>
    <property type="evidence" value="ECO:0007669"/>
    <property type="project" value="InterPro"/>
</dbReference>
<dbReference type="Gene3D" id="1.10.530.10">
    <property type="match status" value="1"/>
</dbReference>
<dbReference type="InterPro" id="IPR023346">
    <property type="entry name" value="Lysozyme-like_dom_sf"/>
</dbReference>
<dbReference type="SUPFAM" id="SSF53955">
    <property type="entry name" value="Lysozyme-like"/>
    <property type="match status" value="1"/>
</dbReference>
<feature type="region of interest" description="Disordered" evidence="1">
    <location>
        <begin position="217"/>
        <end position="278"/>
    </location>
</feature>
<organism evidence="4 5">
    <name type="scientific">Chryseobacterium arachidis</name>
    <dbReference type="NCBI Taxonomy" id="1416778"/>
    <lineage>
        <taxon>Bacteria</taxon>
        <taxon>Pseudomonadati</taxon>
        <taxon>Bacteroidota</taxon>
        <taxon>Flavobacteriia</taxon>
        <taxon>Flavobacteriales</taxon>
        <taxon>Weeksellaceae</taxon>
        <taxon>Chryseobacterium group</taxon>
        <taxon>Chryseobacterium</taxon>
    </lineage>
</organism>
<feature type="compositionally biased region" description="Polar residues" evidence="1">
    <location>
        <begin position="219"/>
        <end position="228"/>
    </location>
</feature>
<name>A0A1M4T0W1_9FLAO</name>
<evidence type="ECO:0000256" key="1">
    <source>
        <dbReference type="SAM" id="MobiDB-lite"/>
    </source>
</evidence>
<feature type="domain" description="DUF5675" evidence="3">
    <location>
        <begin position="908"/>
        <end position="1023"/>
    </location>
</feature>
<dbReference type="InterPro" id="IPR000726">
    <property type="entry name" value="Glyco_hydro_19_cat"/>
</dbReference>
<reference evidence="5" key="1">
    <citation type="submission" date="2016-11" db="EMBL/GenBank/DDBJ databases">
        <authorList>
            <person name="Varghese N."/>
            <person name="Submissions S."/>
        </authorList>
    </citation>
    <scope>NUCLEOTIDE SEQUENCE [LARGE SCALE GENOMIC DNA]</scope>
    <source>
        <strain evidence="5">DSM 27619</strain>
    </source>
</reference>
<dbReference type="AlphaFoldDB" id="A0A1M4T0W1"/>
<feature type="compositionally biased region" description="Low complexity" evidence="1">
    <location>
        <begin position="230"/>
        <end position="244"/>
    </location>
</feature>
<gene>
    <name evidence="4" type="ORF">SAMN05443633_101125</name>
</gene>